<reference evidence="6 7" key="1">
    <citation type="journal article" date="2023" name="IMA Fungus">
        <title>Comparative genomic study of the Penicillium genus elucidates a diverse pangenome and 15 lateral gene transfer events.</title>
        <authorList>
            <person name="Petersen C."/>
            <person name="Sorensen T."/>
            <person name="Nielsen M.R."/>
            <person name="Sondergaard T.E."/>
            <person name="Sorensen J.L."/>
            <person name="Fitzpatrick D.A."/>
            <person name="Frisvad J.C."/>
            <person name="Nielsen K.L."/>
        </authorList>
    </citation>
    <scope>NUCLEOTIDE SEQUENCE [LARGE SCALE GENOMIC DNA]</scope>
    <source>
        <strain evidence="6 7">IBT 35679</strain>
    </source>
</reference>
<evidence type="ECO:0000256" key="3">
    <source>
        <dbReference type="ARBA" id="ARBA00012251"/>
    </source>
</evidence>
<gene>
    <name evidence="6" type="ORF">N7494_007973</name>
</gene>
<dbReference type="EC" id="2.3.2.31" evidence="3"/>
<dbReference type="AlphaFoldDB" id="A0AAD6CW31"/>
<accession>A0AAD6CW31</accession>
<comment type="caution">
    <text evidence="6">The sequence shown here is derived from an EMBL/GenBank/DDBJ whole genome shotgun (WGS) entry which is preliminary data.</text>
</comment>
<comment type="catalytic activity">
    <reaction evidence="1">
        <text>[E2 ubiquitin-conjugating enzyme]-S-ubiquitinyl-L-cysteine + [acceptor protein]-L-lysine = [E2 ubiquitin-conjugating enzyme]-L-cysteine + [acceptor protein]-N(6)-ubiquitinyl-L-lysine.</text>
        <dbReference type="EC" id="2.3.2.31"/>
    </reaction>
</comment>
<evidence type="ECO:0000313" key="7">
    <source>
        <dbReference type="Proteomes" id="UP001220324"/>
    </source>
</evidence>
<feature type="domain" description="E3 ubiquitin-protein ligase parkin-like IBR" evidence="5">
    <location>
        <begin position="169"/>
        <end position="208"/>
    </location>
</feature>
<dbReference type="Gene3D" id="1.20.120.1750">
    <property type="match status" value="1"/>
</dbReference>
<evidence type="ECO:0000256" key="4">
    <source>
        <dbReference type="SAM" id="MobiDB-lite"/>
    </source>
</evidence>
<dbReference type="InterPro" id="IPR054694">
    <property type="entry name" value="Parkin-like_IBR"/>
</dbReference>
<evidence type="ECO:0000259" key="5">
    <source>
        <dbReference type="Pfam" id="PF22605"/>
    </source>
</evidence>
<evidence type="ECO:0000256" key="2">
    <source>
        <dbReference type="ARBA" id="ARBA00004906"/>
    </source>
</evidence>
<proteinExistence type="predicted"/>
<name>A0AAD6CW31_9EURO</name>
<comment type="pathway">
    <text evidence="2">Protein modification; protein ubiquitination.</text>
</comment>
<evidence type="ECO:0000256" key="1">
    <source>
        <dbReference type="ARBA" id="ARBA00001798"/>
    </source>
</evidence>
<evidence type="ECO:0000313" key="6">
    <source>
        <dbReference type="EMBL" id="KAJ5538494.1"/>
    </source>
</evidence>
<dbReference type="SUPFAM" id="SSF57850">
    <property type="entry name" value="RING/U-box"/>
    <property type="match status" value="1"/>
</dbReference>
<dbReference type="EMBL" id="JAQIZZ010000006">
    <property type="protein sequence ID" value="KAJ5538494.1"/>
    <property type="molecule type" value="Genomic_DNA"/>
</dbReference>
<sequence>MSSDHKNPPSPNELSRDNDDFKECLICYDSVQSSDLLPACGDCPATMCASCGRKCNAIHKYGNDAANAVRFLADTSYDYDIMYAWCCKCHEPRPLVERSCSRDDFKLFPEWVCMDCDILRKPELEIAEIRWAADAITQAQLSGDYVKQLKAEEHQGRVFESIEDGTMGIKPCPGCGILTQRPFECGHLHCTVGGCGIDWCYFCGQAYDKASIYQHMEEAHGDVFGGIIMDRDLVALAGTDTDSDPDFDSDSQDEEEDELGALDDDKVLKAR</sequence>
<keyword evidence="7" id="KW-1185">Reference proteome</keyword>
<feature type="compositionally biased region" description="Acidic residues" evidence="4">
    <location>
        <begin position="241"/>
        <end position="262"/>
    </location>
</feature>
<organism evidence="6 7">
    <name type="scientific">Penicillium frequentans</name>
    <dbReference type="NCBI Taxonomy" id="3151616"/>
    <lineage>
        <taxon>Eukaryota</taxon>
        <taxon>Fungi</taxon>
        <taxon>Dikarya</taxon>
        <taxon>Ascomycota</taxon>
        <taxon>Pezizomycotina</taxon>
        <taxon>Eurotiomycetes</taxon>
        <taxon>Eurotiomycetidae</taxon>
        <taxon>Eurotiales</taxon>
        <taxon>Aspergillaceae</taxon>
        <taxon>Penicillium</taxon>
    </lineage>
</organism>
<dbReference type="Pfam" id="PF22605">
    <property type="entry name" value="IBR_2"/>
    <property type="match status" value="1"/>
</dbReference>
<dbReference type="Proteomes" id="UP001220324">
    <property type="component" value="Unassembled WGS sequence"/>
</dbReference>
<dbReference type="GO" id="GO:0061630">
    <property type="term" value="F:ubiquitin protein ligase activity"/>
    <property type="evidence" value="ECO:0007669"/>
    <property type="project" value="UniProtKB-EC"/>
</dbReference>
<feature type="region of interest" description="Disordered" evidence="4">
    <location>
        <begin position="239"/>
        <end position="271"/>
    </location>
</feature>
<protein>
    <recommendedName>
        <fullName evidence="3">RBR-type E3 ubiquitin transferase</fullName>
        <ecNumber evidence="3">2.3.2.31</ecNumber>
    </recommendedName>
</protein>